<keyword evidence="2" id="KW-1133">Transmembrane helix</keyword>
<dbReference type="EMBL" id="CP150951">
    <property type="protein sequence ID" value="WZC50044.1"/>
    <property type="molecule type" value="Genomic_DNA"/>
</dbReference>
<feature type="transmembrane region" description="Helical" evidence="2">
    <location>
        <begin position="51"/>
        <end position="70"/>
    </location>
</feature>
<organism evidence="3 4">
    <name type="scientific">Yoonia phaeophyticola</name>
    <dbReference type="NCBI Taxonomy" id="3137369"/>
    <lineage>
        <taxon>Bacteria</taxon>
        <taxon>Pseudomonadati</taxon>
        <taxon>Pseudomonadota</taxon>
        <taxon>Alphaproteobacteria</taxon>
        <taxon>Rhodobacterales</taxon>
        <taxon>Paracoccaceae</taxon>
        <taxon>Yoonia</taxon>
    </lineage>
</organism>
<dbReference type="RefSeq" id="WP_341368154.1">
    <property type="nucleotide sequence ID" value="NZ_CP150951.2"/>
</dbReference>
<name>A0ABZ2VBB6_9RHOB</name>
<feature type="region of interest" description="Disordered" evidence="1">
    <location>
        <begin position="773"/>
        <end position="834"/>
    </location>
</feature>
<feature type="compositionally biased region" description="Low complexity" evidence="1">
    <location>
        <begin position="786"/>
        <end position="801"/>
    </location>
</feature>
<evidence type="ECO:0000313" key="3">
    <source>
        <dbReference type="EMBL" id="WZC50044.1"/>
    </source>
</evidence>
<keyword evidence="2" id="KW-0812">Transmembrane</keyword>
<accession>A0ABZ2VBB6</accession>
<dbReference type="Proteomes" id="UP001440612">
    <property type="component" value="Chromosome"/>
</dbReference>
<dbReference type="NCBIfam" id="TIGR02302">
    <property type="entry name" value="aProt_lowcomp"/>
    <property type="match status" value="1"/>
</dbReference>
<feature type="compositionally biased region" description="Low complexity" evidence="1">
    <location>
        <begin position="640"/>
        <end position="696"/>
    </location>
</feature>
<feature type="compositionally biased region" description="Basic and acidic residues" evidence="1">
    <location>
        <begin position="734"/>
        <end position="745"/>
    </location>
</feature>
<feature type="region of interest" description="Disordered" evidence="1">
    <location>
        <begin position="594"/>
        <end position="613"/>
    </location>
</feature>
<dbReference type="InterPro" id="IPR012683">
    <property type="entry name" value="CHP02302_TM"/>
</dbReference>
<feature type="compositionally biased region" description="Basic and acidic residues" evidence="1">
    <location>
        <begin position="712"/>
        <end position="723"/>
    </location>
</feature>
<keyword evidence="2" id="KW-0472">Membrane</keyword>
<keyword evidence="4" id="KW-1185">Reference proteome</keyword>
<evidence type="ECO:0000313" key="4">
    <source>
        <dbReference type="Proteomes" id="UP001440612"/>
    </source>
</evidence>
<reference evidence="4" key="1">
    <citation type="submission" date="2024-04" db="EMBL/GenBank/DDBJ databases">
        <title>Phylogenomic analyses of a clade within the roseobacter group suggest taxonomic reassignments of species of the genera Aestuariivita, Citreicella, Loktanella, Nautella, Pelagibaca, Ruegeria, Thalassobius, Thiobacimonas and Tropicibacter, and the proposal o.</title>
        <authorList>
            <person name="Jeon C.O."/>
        </authorList>
    </citation>
    <scope>NUCLEOTIDE SEQUENCE [LARGE SCALE GENOMIC DNA]</scope>
    <source>
        <strain evidence="4">BS5-3</strain>
    </source>
</reference>
<sequence length="871" mass="95990">MQHLKLPVALTHAGMVAERVVRAFWPLWTVIFLILAPVLMGWHDLMPLELFWGAVVASFIAVLASLVWGVRRFEMPQRSEAVSRVDAALPGRPIAAIADSQAIGSGDAASEQVWRTHVQRMAERTKEARAIEPDLRISDRDPYGLRFIALLFFVTALLFGSLLRVGSVPDITMNGGQNLATGPVWEGWVEPPAYTGKPSIYLNDVPAGDLSVPIGSQVTLRLYGEVGALTVAETVSGRTAELGAASDSQQQFDITQSGELTVEGSNGMSWSITAVADSAPEVELTGEIESDAMGEMSQPFSAFDDYGIEFGTATISLDLTAVERRHGLVIDPDPIPPLVLDLPMPFTGDRTDFEEFLIENLSEHPLANLPVTLQLTVTDAAGQTGQTPPEPMILPGRRFFQPFARAVIEQRRDLMWSKANSRRISQILRAVSHRPEGLFSNQSTYLRLRTIIRRLDDTADTGMSDEVQTELVEALWDLAIQLEDGRLADARERLRRAQERLEEAMRNGASDEEIAELMRELREATNDYMRMLAEEAEPNDGTDQADNSGNAQTMTMDELQALMDRIEELMQEGRMAEAQELMEQLNQLMENMRVTQGDGSGDGPQTPGQQSMQDLADTLRDQEQLSDEAFRDLQEQFNPGQQGQQPQGQQPGQQGQQQGQQGQQGQDGQQPGQEGQQQGQGQDPGSDGRPGGQSDDGSGGQGSQQSLADRQQALRRELERQRDGLPNLDGDAGEIARRSLERAEGAMEGAEDALRNGDLAEAIDQQAEAMDALRNGMRELGQALAQNQQDGEQGEGTQQGDASNRPVPGQRDPLGREMGNTGQLGTDQQLLGREEINRRAEELLDEIRRRSAEQDRPEVERDYLRRLLDQF</sequence>
<feature type="transmembrane region" description="Helical" evidence="2">
    <location>
        <begin position="20"/>
        <end position="39"/>
    </location>
</feature>
<evidence type="ECO:0000256" key="2">
    <source>
        <dbReference type="SAM" id="Phobius"/>
    </source>
</evidence>
<feature type="region of interest" description="Disordered" evidence="1">
    <location>
        <begin position="638"/>
        <end position="759"/>
    </location>
</feature>
<protein>
    <submittedName>
        <fullName evidence="3">TIGR02302 family protein</fullName>
    </submittedName>
</protein>
<proteinExistence type="predicted"/>
<dbReference type="Pfam" id="PF13779">
    <property type="entry name" value="DUF4175"/>
    <property type="match status" value="1"/>
</dbReference>
<feature type="transmembrane region" description="Helical" evidence="2">
    <location>
        <begin position="143"/>
        <end position="163"/>
    </location>
</feature>
<evidence type="ECO:0000256" key="1">
    <source>
        <dbReference type="SAM" id="MobiDB-lite"/>
    </source>
</evidence>
<gene>
    <name evidence="3" type="ORF">AABB29_05205</name>
</gene>
<feature type="compositionally biased region" description="Polar residues" evidence="1">
    <location>
        <begin position="820"/>
        <end position="829"/>
    </location>
</feature>